<reference evidence="2 3" key="1">
    <citation type="submission" date="2020-10" db="EMBL/GenBank/DDBJ databases">
        <title>Identification of Nocardia species via Next-generation sequencing and recognition of intraspecies genetic diversity.</title>
        <authorList>
            <person name="Li P."/>
            <person name="Li P."/>
            <person name="Lu B."/>
        </authorList>
    </citation>
    <scope>NUCLEOTIDE SEQUENCE [LARGE SCALE GENOMIC DNA]</scope>
    <source>
        <strain evidence="2 3">BJ06-0143</strain>
    </source>
</reference>
<keyword evidence="1" id="KW-0472">Membrane</keyword>
<evidence type="ECO:0000313" key="2">
    <source>
        <dbReference type="EMBL" id="MBF6354448.1"/>
    </source>
</evidence>
<evidence type="ECO:0000313" key="3">
    <source>
        <dbReference type="Proteomes" id="UP000707731"/>
    </source>
</evidence>
<feature type="transmembrane region" description="Helical" evidence="1">
    <location>
        <begin position="87"/>
        <end position="106"/>
    </location>
</feature>
<sequence length="111" mass="11201">MKVDEILTAARDAMTVKRVYSEPVERDGTTIIGVAAISGGGGGGSGTDQEGQEGGGVGFGMGAKPVGAYVIRDGQVRWQPAVDVNRLVTVAGVVTVAALVAAVRIVSACTR</sequence>
<protein>
    <submittedName>
        <fullName evidence="2">Sporulation protein</fullName>
    </submittedName>
</protein>
<proteinExistence type="predicted"/>
<keyword evidence="1" id="KW-0812">Transmembrane</keyword>
<accession>A0ABS0DCK3</accession>
<evidence type="ECO:0000256" key="1">
    <source>
        <dbReference type="SAM" id="Phobius"/>
    </source>
</evidence>
<name>A0ABS0DCK3_9NOCA</name>
<keyword evidence="1" id="KW-1133">Transmembrane helix</keyword>
<dbReference type="Proteomes" id="UP000707731">
    <property type="component" value="Unassembled WGS sequence"/>
</dbReference>
<comment type="caution">
    <text evidence="2">The sequence shown here is derived from an EMBL/GenBank/DDBJ whole genome shotgun (WGS) entry which is preliminary data.</text>
</comment>
<organism evidence="2 3">
    <name type="scientific">Nocardia higoensis</name>
    <dbReference type="NCBI Taxonomy" id="228599"/>
    <lineage>
        <taxon>Bacteria</taxon>
        <taxon>Bacillati</taxon>
        <taxon>Actinomycetota</taxon>
        <taxon>Actinomycetes</taxon>
        <taxon>Mycobacteriales</taxon>
        <taxon>Nocardiaceae</taxon>
        <taxon>Nocardia</taxon>
    </lineage>
</organism>
<keyword evidence="3" id="KW-1185">Reference proteome</keyword>
<dbReference type="Pfam" id="PF09579">
    <property type="entry name" value="Spore_YtfJ"/>
    <property type="match status" value="1"/>
</dbReference>
<gene>
    <name evidence="2" type="ORF">IU449_07820</name>
</gene>
<dbReference type="EMBL" id="JADLQN010000001">
    <property type="protein sequence ID" value="MBF6354448.1"/>
    <property type="molecule type" value="Genomic_DNA"/>
</dbReference>
<dbReference type="InterPro" id="IPR014229">
    <property type="entry name" value="Spore_YtfJ"/>
</dbReference>